<evidence type="ECO:0000256" key="20">
    <source>
        <dbReference type="RuleBase" id="RU000442"/>
    </source>
</evidence>
<dbReference type="SUPFAM" id="SSF56672">
    <property type="entry name" value="DNA/RNA polymerases"/>
    <property type="match status" value="1"/>
</dbReference>
<dbReference type="Gene3D" id="3.30.342.10">
    <property type="entry name" value="DNA Polymerase, chain B, domain 1"/>
    <property type="match status" value="1"/>
</dbReference>
<dbReference type="InterPro" id="IPR006134">
    <property type="entry name" value="DNA-dir_DNA_pol_B_multi_dom"/>
</dbReference>
<evidence type="ECO:0000256" key="14">
    <source>
        <dbReference type="ARBA" id="ARBA00023014"/>
    </source>
</evidence>
<keyword evidence="15 20" id="KW-0238">DNA-binding</keyword>
<dbReference type="GO" id="GO:0008270">
    <property type="term" value="F:zinc ion binding"/>
    <property type="evidence" value="ECO:0007669"/>
    <property type="project" value="UniProtKB-KW"/>
</dbReference>
<evidence type="ECO:0000259" key="22">
    <source>
        <dbReference type="Pfam" id="PF00136"/>
    </source>
</evidence>
<keyword evidence="9" id="KW-0227">DNA damage</keyword>
<dbReference type="FunFam" id="1.10.287.690:FF:000002">
    <property type="entry name" value="DNA polymerase zeta"/>
    <property type="match status" value="1"/>
</dbReference>
<dbReference type="Pfam" id="PF00136">
    <property type="entry name" value="DNA_pol_B"/>
    <property type="match status" value="1"/>
</dbReference>
<dbReference type="Pfam" id="PF24065">
    <property type="entry name" value="REV3_N"/>
    <property type="match status" value="1"/>
</dbReference>
<feature type="compositionally biased region" description="Basic and acidic residues" evidence="21">
    <location>
        <begin position="433"/>
        <end position="450"/>
    </location>
</feature>
<organism evidence="27 28">
    <name type="scientific">Naumovozyma dairenensis (strain ATCC 10597 / BCRC 20456 / CBS 421 / NBRC 0211 / NRRL Y-12639)</name>
    <name type="common">Saccharomyces dairenensis</name>
    <dbReference type="NCBI Taxonomy" id="1071378"/>
    <lineage>
        <taxon>Eukaryota</taxon>
        <taxon>Fungi</taxon>
        <taxon>Dikarya</taxon>
        <taxon>Ascomycota</taxon>
        <taxon>Saccharomycotina</taxon>
        <taxon>Saccharomycetes</taxon>
        <taxon>Saccharomycetales</taxon>
        <taxon>Saccharomycetaceae</taxon>
        <taxon>Naumovozyma</taxon>
    </lineage>
</organism>
<dbReference type="GO" id="GO:0000724">
    <property type="term" value="P:double-strand break repair via homologous recombination"/>
    <property type="evidence" value="ECO:0007669"/>
    <property type="project" value="TreeGrafter"/>
</dbReference>
<evidence type="ECO:0000259" key="26">
    <source>
        <dbReference type="Pfam" id="PF24065"/>
    </source>
</evidence>
<dbReference type="Proteomes" id="UP000000689">
    <property type="component" value="Chromosome 11"/>
</dbReference>
<keyword evidence="5 20" id="KW-0808">Transferase</keyword>
<keyword evidence="10 20" id="KW-0863">Zinc-finger</keyword>
<dbReference type="GO" id="GO:0005739">
    <property type="term" value="C:mitochondrion"/>
    <property type="evidence" value="ECO:0007669"/>
    <property type="project" value="EnsemblFungi"/>
</dbReference>
<name>G0WHQ6_NAUDC</name>
<dbReference type="Pfam" id="PF14260">
    <property type="entry name" value="zf-C4pol"/>
    <property type="match status" value="1"/>
</dbReference>
<dbReference type="RefSeq" id="XP_003672560.1">
    <property type="nucleotide sequence ID" value="XM_003672512.1"/>
</dbReference>
<evidence type="ECO:0000256" key="3">
    <source>
        <dbReference type="ARBA" id="ARBA00005755"/>
    </source>
</evidence>
<keyword evidence="14 20" id="KW-0411">Iron-sulfur</keyword>
<evidence type="ECO:0000256" key="10">
    <source>
        <dbReference type="ARBA" id="ARBA00022771"/>
    </source>
</evidence>
<evidence type="ECO:0000256" key="4">
    <source>
        <dbReference type="ARBA" id="ARBA00022485"/>
    </source>
</evidence>
<dbReference type="InterPro" id="IPR030559">
    <property type="entry name" value="PolZ_Rev3"/>
</dbReference>
<dbReference type="InterPro" id="IPR006133">
    <property type="entry name" value="DNA-dir_DNA_pol_B_exonuc"/>
</dbReference>
<dbReference type="InterPro" id="IPR056447">
    <property type="entry name" value="REV3_N"/>
</dbReference>
<feature type="domain" description="DNA-directed DNA polymerase family B exonuclease" evidence="23">
    <location>
        <begin position="630"/>
        <end position="840"/>
    </location>
</feature>
<evidence type="ECO:0000256" key="1">
    <source>
        <dbReference type="ARBA" id="ARBA00001966"/>
    </source>
</evidence>
<accession>G0WHQ6</accession>
<dbReference type="Pfam" id="PF24055">
    <property type="entry name" value="POL3_N"/>
    <property type="match status" value="1"/>
</dbReference>
<dbReference type="GO" id="GO:0005634">
    <property type="term" value="C:nucleus"/>
    <property type="evidence" value="ECO:0007669"/>
    <property type="project" value="UniProtKB-SubCell"/>
</dbReference>
<dbReference type="Gene3D" id="1.10.287.690">
    <property type="entry name" value="Helix hairpin bin"/>
    <property type="match status" value="1"/>
</dbReference>
<evidence type="ECO:0000256" key="16">
    <source>
        <dbReference type="ARBA" id="ARBA00023204"/>
    </source>
</evidence>
<comment type="catalytic activity">
    <reaction evidence="18 20">
        <text>DNA(n) + a 2'-deoxyribonucleoside 5'-triphosphate = DNA(n+1) + diphosphate</text>
        <dbReference type="Rhea" id="RHEA:22508"/>
        <dbReference type="Rhea" id="RHEA-COMP:17339"/>
        <dbReference type="Rhea" id="RHEA-COMP:17340"/>
        <dbReference type="ChEBI" id="CHEBI:33019"/>
        <dbReference type="ChEBI" id="CHEBI:61560"/>
        <dbReference type="ChEBI" id="CHEBI:173112"/>
        <dbReference type="EC" id="2.7.7.7"/>
    </reaction>
</comment>
<dbReference type="GO" id="GO:0051539">
    <property type="term" value="F:4 iron, 4 sulfur cluster binding"/>
    <property type="evidence" value="ECO:0007669"/>
    <property type="project" value="UniProtKB-KW"/>
</dbReference>
<dbReference type="Gene3D" id="3.90.1600.10">
    <property type="entry name" value="Palm domain of DNA polymerase"/>
    <property type="match status" value="1"/>
</dbReference>
<dbReference type="Gene3D" id="1.10.132.60">
    <property type="entry name" value="DNA polymerase family B, C-terminal domain"/>
    <property type="match status" value="1"/>
</dbReference>
<dbReference type="OrthoDB" id="2414538at2759"/>
<proteinExistence type="inferred from homology"/>
<dbReference type="InterPro" id="IPR025687">
    <property type="entry name" value="Znf-C4pol"/>
</dbReference>
<evidence type="ECO:0000256" key="6">
    <source>
        <dbReference type="ARBA" id="ARBA00022695"/>
    </source>
</evidence>
<evidence type="ECO:0000256" key="11">
    <source>
        <dbReference type="ARBA" id="ARBA00022833"/>
    </source>
</evidence>
<evidence type="ECO:0000256" key="13">
    <source>
        <dbReference type="ARBA" id="ARBA00023004"/>
    </source>
</evidence>
<dbReference type="FunFam" id="1.10.132.60:FF:000007">
    <property type="entry name" value="DNA polymerase"/>
    <property type="match status" value="1"/>
</dbReference>
<evidence type="ECO:0000256" key="15">
    <source>
        <dbReference type="ARBA" id="ARBA00023125"/>
    </source>
</evidence>
<dbReference type="InterPro" id="IPR023211">
    <property type="entry name" value="DNA_pol_palm_dom_sf"/>
</dbReference>
<dbReference type="GeneID" id="11497605"/>
<dbReference type="InterPro" id="IPR017964">
    <property type="entry name" value="DNA-dir_DNA_pol_B_CS"/>
</dbReference>
<dbReference type="GO" id="GO:0000166">
    <property type="term" value="F:nucleotide binding"/>
    <property type="evidence" value="ECO:0007669"/>
    <property type="project" value="InterPro"/>
</dbReference>
<dbReference type="GO" id="GO:0003887">
    <property type="term" value="F:DNA-directed DNA polymerase activity"/>
    <property type="evidence" value="ECO:0007669"/>
    <property type="project" value="UniProtKB-KW"/>
</dbReference>
<evidence type="ECO:0000259" key="24">
    <source>
        <dbReference type="Pfam" id="PF14260"/>
    </source>
</evidence>
<dbReference type="FunFam" id="3.30.420.10:FF:000024">
    <property type="entry name" value="DNA polymerase zeta catalytic subunit"/>
    <property type="match status" value="1"/>
</dbReference>
<dbReference type="Gene3D" id="3.30.420.10">
    <property type="entry name" value="Ribonuclease H-like superfamily/Ribonuclease H"/>
    <property type="match status" value="1"/>
</dbReference>
<reference evidence="27 28" key="1">
    <citation type="journal article" date="2011" name="Proc. Natl. Acad. Sci. U.S.A.">
        <title>Evolutionary erosion of yeast sex chromosomes by mating-type switching accidents.</title>
        <authorList>
            <person name="Gordon J.L."/>
            <person name="Armisen D."/>
            <person name="Proux-Wera E."/>
            <person name="Oheigeartaigh S.S."/>
            <person name="Byrne K.P."/>
            <person name="Wolfe K.H."/>
        </authorList>
    </citation>
    <scope>NUCLEOTIDE SEQUENCE [LARGE SCALE GENOMIC DNA]</scope>
    <source>
        <strain evidence="28">ATCC 10597 / BCRC 20456 / CBS 421 / NBRC 0211 / NRRL Y-12639</strain>
    </source>
</reference>
<evidence type="ECO:0000259" key="23">
    <source>
        <dbReference type="Pfam" id="PF03104"/>
    </source>
</evidence>
<dbReference type="SMART" id="SM00486">
    <property type="entry name" value="POLBc"/>
    <property type="match status" value="1"/>
</dbReference>
<dbReference type="eggNOG" id="KOG0968">
    <property type="taxonomic scope" value="Eukaryota"/>
</dbReference>
<feature type="domain" description="DNA polymerase zeta catalytic subunit N-terminal" evidence="26">
    <location>
        <begin position="17"/>
        <end position="70"/>
    </location>
</feature>
<evidence type="ECO:0000256" key="12">
    <source>
        <dbReference type="ARBA" id="ARBA00022932"/>
    </source>
</evidence>
<feature type="compositionally biased region" description="Polar residues" evidence="21">
    <location>
        <begin position="452"/>
        <end position="462"/>
    </location>
</feature>
<keyword evidence="17 20" id="KW-0539">Nucleus</keyword>
<keyword evidence="28" id="KW-1185">Reference proteome</keyword>
<dbReference type="HOGENOM" id="CLU_000203_3_1_1"/>
<feature type="region of interest" description="Disordered" evidence="21">
    <location>
        <begin position="421"/>
        <end position="462"/>
    </location>
</feature>
<keyword evidence="13 20" id="KW-0408">Iron</keyword>
<dbReference type="CDD" id="cd05778">
    <property type="entry name" value="DNA_polB_zeta_exo"/>
    <property type="match status" value="1"/>
</dbReference>
<evidence type="ECO:0000256" key="21">
    <source>
        <dbReference type="SAM" id="MobiDB-lite"/>
    </source>
</evidence>
<dbReference type="InterPro" id="IPR006172">
    <property type="entry name" value="DNA-dir_DNA_pol_B"/>
</dbReference>
<dbReference type="GO" id="GO:0042276">
    <property type="term" value="P:error-prone translesion synthesis"/>
    <property type="evidence" value="ECO:0007669"/>
    <property type="project" value="EnsemblFungi"/>
</dbReference>
<dbReference type="OMA" id="GRNKMGF"/>
<evidence type="ECO:0000256" key="19">
    <source>
        <dbReference type="ARBA" id="ARBA00066055"/>
    </source>
</evidence>
<keyword evidence="11 20" id="KW-0862">Zinc</keyword>
<dbReference type="SUPFAM" id="SSF53098">
    <property type="entry name" value="Ribonuclease H-like"/>
    <property type="match status" value="1"/>
</dbReference>
<feature type="domain" description="C4-type zinc-finger of DNA polymerase delta" evidence="24">
    <location>
        <begin position="1393"/>
        <end position="1474"/>
    </location>
</feature>
<keyword evidence="6 20" id="KW-0548">Nucleotidyltransferase</keyword>
<dbReference type="GO" id="GO:0070987">
    <property type="term" value="P:error-free translesion synthesis"/>
    <property type="evidence" value="ECO:0007669"/>
    <property type="project" value="EnsemblFungi"/>
</dbReference>
<dbReference type="InterPro" id="IPR012337">
    <property type="entry name" value="RNaseH-like_sf"/>
</dbReference>
<gene>
    <name evidence="27" type="primary">NDAI0K01260</name>
    <name evidence="27" type="ordered locus">NDAI_0K01260</name>
</gene>
<evidence type="ECO:0000313" key="28">
    <source>
        <dbReference type="Proteomes" id="UP000000689"/>
    </source>
</evidence>
<protein>
    <recommendedName>
        <fullName evidence="20">DNA polymerase</fullName>
        <ecNumber evidence="20">2.7.7.7</ecNumber>
    </recommendedName>
</protein>
<keyword evidence="4 20" id="KW-0004">4Fe-4S</keyword>
<evidence type="ECO:0000313" key="27">
    <source>
        <dbReference type="EMBL" id="CCD27317.1"/>
    </source>
</evidence>
<evidence type="ECO:0000256" key="17">
    <source>
        <dbReference type="ARBA" id="ARBA00023242"/>
    </source>
</evidence>
<dbReference type="PANTHER" id="PTHR45812">
    <property type="entry name" value="DNA POLYMERASE ZETA CATALYTIC SUBUNIT"/>
    <property type="match status" value="1"/>
</dbReference>
<keyword evidence="7 20" id="KW-0235">DNA replication</keyword>
<evidence type="ECO:0000256" key="8">
    <source>
        <dbReference type="ARBA" id="ARBA00022723"/>
    </source>
</evidence>
<dbReference type="STRING" id="1071378.G0WHQ6"/>
<evidence type="ECO:0000256" key="7">
    <source>
        <dbReference type="ARBA" id="ARBA00022705"/>
    </source>
</evidence>
<comment type="cofactor">
    <cofactor evidence="1 20">
        <name>[4Fe-4S] cluster</name>
        <dbReference type="ChEBI" id="CHEBI:49883"/>
    </cofactor>
</comment>
<dbReference type="GO" id="GO:0003677">
    <property type="term" value="F:DNA binding"/>
    <property type="evidence" value="ECO:0007669"/>
    <property type="project" value="UniProtKB-KW"/>
</dbReference>
<dbReference type="GO" id="GO:0006260">
    <property type="term" value="P:DNA replication"/>
    <property type="evidence" value="ECO:0007669"/>
    <property type="project" value="UniProtKB-KW"/>
</dbReference>
<dbReference type="KEGG" id="ndi:NDAI_0K01260"/>
<sequence length="1499" mass="172576">MSENNFSLDSSLSADFFNIQLNDYDFYMTKPTVLDKSHGISLPLHQFNQVPVIRIYGNLPTGHQVLCHVHGVTPYIFVEYDGKLTDSSVVLNQKCTQLHTQLEQIVFDSMKNNNKKTTGMSLDYISNVSVVKAVPFYGFHVGWQLFYKISILNPSFVNRIADIIRDGKLLIKKDEVFEAHIPYLLQFSADYNLFGCDWIKLKKCHFRKPLLNPILDIDRLTFNLELKTILERFCNQGENAVLLDKGFQRIGNGLLEIDILPQYIYNREELQYRDLHHNFVEKLEDVTSILQGPYVSSTRKMVKETINQRQLFSLPEYRPIKETERLHINTEWQSSDIFRKFYESAKNNQISMDGKYPTFETFVENIPTLEKLPRPFEALDELWPTIPTKITGAAEGEIDKSNLELIDTSFEAYSLLDLTDDDANNVTTTSSPRKPEKANVEKIHDNKLPDDLSSNSSENAGTSMDFKLTQSMAKKRTHKIKFNQILNIEGFKDHPLRSGVGVNANKRLQRNIQGIPFGSNAYSFKKFNLDFEELEADLMFNGFPRIDYSDPFYSNPIDLNTKPYIYAGRRFRINSTHLSNRHPLPFQDEYSILEHLPKSHLFSIWKYSKKPPTFQEVGNISTVKNTSNRSTKSQIEGATPKHKYYFSDPSIRKKKGSKIYDSLTHLSLETHINTRGDKRPDPKKDEVTMITWCIEDESFPFDLNMETEGIMVVLTDLTDTLKQRKFEQAARNTSVAFYETEFDMFEALTDLILLCDPDIISGFEVHMSSWGYIIERCNIIHKFDILEEISRVHSRWKKKSKDIWGYTHSSGISVTGRHVINIWRALRSEMNLTQYTIENITYNVLRERLPHFSYQSLTDMWNDNCSISNLKTVINYWLLRTRLNIKLLQKQEFIPKTIEQARLIGIDFNSVSYRGSQYKVESFLIRICKSESFLLLAPGKKQVRKQKALECVPLVMEPESSFYKSPLVVLDFQSLYPSIITAYNYCYSTMLGRVRELKTFGNEIGVTNINIEKNLLRLLENDVTIAPNGMVYLKPSVRKSTLAKMLTEILDIRVMVKKTMSDLSQDNNKMKKLLNNKQLALKLLANVTYGYTSASFSGRMPCSDLADSVVQTGRETLEKAIKLIEANEKWSAKVVYGDTDSLFVYLPGRTKDEAFLIGGEMAKAVTDANPAPVFLKFEKVYHPSILISKKRYVGYSYESSNQVNPSFDAKGIETVRRDGHPAQQKITEKALKILFDTKDLSHVKNYVQDQFTKIQEGRVSIQDFCFAKEVKLGTYKSDKTAPAGAIVATKMMERDPRARAQYRERVPYLVIKGKSGQILRERSISPWEFLQRPDLELDSEYYITKTLVPPLSRLFNLIGIDVFEWATELSKYKKGHSTVNSNELEKLGASILCVNCGAELTRGGNDSLCDNCQQNKLNTASTLLCNILERQDDLKKLELICRTCSYRYNQDAGMIGHDIANRCESYDCPIYFSRIKARKYLQGNITRRKEEALENLDTW</sequence>
<comment type="subunit">
    <text evidence="19">Forms DNA polymerase zeta with REV7.</text>
</comment>
<evidence type="ECO:0000256" key="18">
    <source>
        <dbReference type="ARBA" id="ARBA00049244"/>
    </source>
</evidence>
<feature type="domain" description="DNA-directed DNA polymerase family B multifunctional" evidence="22">
    <location>
        <begin position="907"/>
        <end position="1357"/>
    </location>
</feature>
<keyword evidence="12 20" id="KW-0239">DNA-directed DNA polymerase</keyword>
<evidence type="ECO:0000256" key="2">
    <source>
        <dbReference type="ARBA" id="ARBA00004123"/>
    </source>
</evidence>
<comment type="similarity">
    <text evidence="3 20">Belongs to the DNA polymerase type-B family.</text>
</comment>
<dbReference type="PRINTS" id="PR00106">
    <property type="entry name" value="DNAPOLB"/>
</dbReference>
<dbReference type="Pfam" id="PF03104">
    <property type="entry name" value="DNA_pol_B_exo1"/>
    <property type="match status" value="1"/>
</dbReference>
<evidence type="ECO:0000256" key="9">
    <source>
        <dbReference type="ARBA" id="ARBA00022763"/>
    </source>
</evidence>
<dbReference type="PROSITE" id="PS00116">
    <property type="entry name" value="DNA_POLYMERASE_B"/>
    <property type="match status" value="1"/>
</dbReference>
<evidence type="ECO:0000259" key="25">
    <source>
        <dbReference type="Pfam" id="PF24055"/>
    </source>
</evidence>
<feature type="domain" description="DNA polymerase delta/zeta catalytic subunit N-terminal" evidence="25">
    <location>
        <begin position="71"/>
        <end position="157"/>
    </location>
</feature>
<dbReference type="InterPro" id="IPR042087">
    <property type="entry name" value="DNA_pol_B_thumb"/>
</dbReference>
<evidence type="ECO:0000256" key="5">
    <source>
        <dbReference type="ARBA" id="ARBA00022679"/>
    </source>
</evidence>
<dbReference type="InterPro" id="IPR056435">
    <property type="entry name" value="DPOD/Z_N"/>
</dbReference>
<dbReference type="InterPro" id="IPR043502">
    <property type="entry name" value="DNA/RNA_pol_sf"/>
</dbReference>
<dbReference type="EC" id="2.7.7.7" evidence="20"/>
<dbReference type="CDD" id="cd05534">
    <property type="entry name" value="POLBc_zeta"/>
    <property type="match status" value="1"/>
</dbReference>
<dbReference type="InterPro" id="IPR036397">
    <property type="entry name" value="RNaseH_sf"/>
</dbReference>
<dbReference type="PANTHER" id="PTHR45812:SF1">
    <property type="entry name" value="DNA POLYMERASE ZETA CATALYTIC SUBUNIT"/>
    <property type="match status" value="1"/>
</dbReference>
<keyword evidence="8 20" id="KW-0479">Metal-binding</keyword>
<keyword evidence="16" id="KW-0234">DNA repair</keyword>
<dbReference type="GO" id="GO:0016035">
    <property type="term" value="C:zeta DNA polymerase complex"/>
    <property type="evidence" value="ECO:0007669"/>
    <property type="project" value="EnsemblFungi"/>
</dbReference>
<comment type="subcellular location">
    <subcellularLocation>
        <location evidence="2 20">Nucleus</location>
    </subcellularLocation>
</comment>
<dbReference type="EMBL" id="HE580277">
    <property type="protein sequence ID" value="CCD27317.1"/>
    <property type="molecule type" value="Genomic_DNA"/>
</dbReference>